<dbReference type="PANTHER" id="PTHR42941">
    <property type="entry name" value="SLL1037 PROTEIN"/>
    <property type="match status" value="1"/>
</dbReference>
<proteinExistence type="predicted"/>
<accession>A0A848RIV7</accession>
<dbReference type="RefSeq" id="WP_075659488.1">
    <property type="nucleotide sequence ID" value="NZ_JABDSR010000011.1"/>
</dbReference>
<dbReference type="STRING" id="1465756.BIV18_04565"/>
<dbReference type="Proteomes" id="UP000187166">
    <property type="component" value="Unassembled WGS sequence"/>
</dbReference>
<comment type="caution">
    <text evidence="1">The sequence shown here is derived from an EMBL/GenBank/DDBJ whole genome shotgun (WGS) entry which is preliminary data.</text>
</comment>
<dbReference type="PROSITE" id="PS51257">
    <property type="entry name" value="PROKAR_LIPOPROTEIN"/>
    <property type="match status" value="1"/>
</dbReference>
<dbReference type="CDD" id="cd13567">
    <property type="entry name" value="PBP2_TtGluBP"/>
    <property type="match status" value="1"/>
</dbReference>
<dbReference type="AlphaFoldDB" id="A0A1U7LZK2"/>
<dbReference type="NCBIfam" id="TIGR02122">
    <property type="entry name" value="TRAP_TAXI"/>
    <property type="match status" value="1"/>
</dbReference>
<organism evidence="1 2">
    <name type="scientific">Peptoniphilus porci</name>
    <dbReference type="NCBI Taxonomy" id="2652280"/>
    <lineage>
        <taxon>Bacteria</taxon>
        <taxon>Bacillati</taxon>
        <taxon>Bacillota</taxon>
        <taxon>Tissierellia</taxon>
        <taxon>Tissierellales</taxon>
        <taxon>Peptoniphilaceae</taxon>
        <taxon>Peptoniphilus</taxon>
    </lineage>
</organism>
<dbReference type="Gene3D" id="3.40.190.10">
    <property type="entry name" value="Periplasmic binding protein-like II"/>
    <property type="match status" value="2"/>
</dbReference>
<dbReference type="PANTHER" id="PTHR42941:SF1">
    <property type="entry name" value="SLL1037 PROTEIN"/>
    <property type="match status" value="1"/>
</dbReference>
<evidence type="ECO:0000313" key="1">
    <source>
        <dbReference type="EMBL" id="OLR64845.1"/>
    </source>
</evidence>
<sequence length="357" mass="37831">MTKKKFMTLIMLIALAAVVLTACSGGGNKKEDSSANATKTEEGAKTEEGNKATGDIKAEGLMETKGGFMSVATGGTGGTYYPLGGALSNILNNAGVNYTATAQATGASVENVELITKGDAEIAFIQNDVAYYAANGTDTFKGNQKSSLRGLCCLYPEFVQIAASDDSGIETIEDLKGKKVAVGAPGSGVEVNVKQILEIHGITYDDLGKVDFLSFAEAADQIKSGQIDAAFITAAIPSSAFTELATTHNIHLVPIAEDKAAELIKKYPFYVNLHVTPTEYKGQDKELSLVAVQSMLAVDEKMADEDAYNIVKLLFENLDTMKESHARGGDIALDKALDGMSIEVHPGAQKYFDEVKK</sequence>
<accession>A0A1U7LZK2</accession>
<dbReference type="EMBL" id="MJIH01000001">
    <property type="protein sequence ID" value="OLR64845.1"/>
    <property type="molecule type" value="Genomic_DNA"/>
</dbReference>
<dbReference type="SUPFAM" id="SSF53850">
    <property type="entry name" value="Periplasmic binding protein-like II"/>
    <property type="match status" value="1"/>
</dbReference>
<gene>
    <name evidence="1" type="ORF">BIV18_04565</name>
</gene>
<dbReference type="Pfam" id="PF16868">
    <property type="entry name" value="NMT1_3"/>
    <property type="match status" value="1"/>
</dbReference>
<dbReference type="InterPro" id="IPR011852">
    <property type="entry name" value="TRAP_TAXI"/>
</dbReference>
<name>A0A1U7LZK2_9FIRM</name>
<evidence type="ECO:0000313" key="2">
    <source>
        <dbReference type="Proteomes" id="UP000187166"/>
    </source>
</evidence>
<protein>
    <submittedName>
        <fullName evidence="1">C4-dicarboxylate ABC transporter substrate-binding protein</fullName>
    </submittedName>
</protein>
<keyword evidence="2" id="KW-1185">Reference proteome</keyword>
<reference evidence="1 2" key="1">
    <citation type="journal article" date="2016" name="Appl. Environ. Microbiol.">
        <title>Function and Phylogeny of Bacterial Butyryl Coenzyme A:Acetate Transferases and Their Diversity in the Proximal Colon of Swine.</title>
        <authorList>
            <person name="Trachsel J."/>
            <person name="Bayles D.O."/>
            <person name="Looft T."/>
            <person name="Levine U.Y."/>
            <person name="Allen H.K."/>
        </authorList>
    </citation>
    <scope>NUCLEOTIDE SEQUENCE [LARGE SCALE GENOMIC DNA]</scope>
    <source>
        <strain evidence="1 2">35-6-1</strain>
    </source>
</reference>